<organism evidence="1 2">
    <name type="scientific">Pedobacter cryoconitis</name>
    <dbReference type="NCBI Taxonomy" id="188932"/>
    <lineage>
        <taxon>Bacteria</taxon>
        <taxon>Pseudomonadati</taxon>
        <taxon>Bacteroidota</taxon>
        <taxon>Sphingobacteriia</taxon>
        <taxon>Sphingobacteriales</taxon>
        <taxon>Sphingobacteriaceae</taxon>
        <taxon>Pedobacter</taxon>
    </lineage>
</organism>
<comment type="caution">
    <text evidence="1">The sequence shown here is derived from an EMBL/GenBank/DDBJ whole genome shotgun (WGS) entry which is preliminary data.</text>
</comment>
<dbReference type="SUPFAM" id="SSF48452">
    <property type="entry name" value="TPR-like"/>
    <property type="match status" value="1"/>
</dbReference>
<proteinExistence type="predicted"/>
<accession>A0A7X0MKW6</accession>
<dbReference type="EMBL" id="JACHCC010000014">
    <property type="protein sequence ID" value="MBB6502624.1"/>
    <property type="molecule type" value="Genomic_DNA"/>
</dbReference>
<evidence type="ECO:0000313" key="2">
    <source>
        <dbReference type="Proteomes" id="UP000521017"/>
    </source>
</evidence>
<dbReference type="InterPro" id="IPR011990">
    <property type="entry name" value="TPR-like_helical_dom_sf"/>
</dbReference>
<dbReference type="RefSeq" id="WP_184628868.1">
    <property type="nucleotide sequence ID" value="NZ_JACHCC010000014.1"/>
</dbReference>
<sequence length="205" mass="23256">MASAVKNYLSSILILLVVTSGSYAQELKNKPKPEAIALNNRASRLNAMHLPGSKQVDTALILLDSALKIDNHYAIAYSNMTSIYVERKNYPMAIRTMRKFEVVEPTNPELLFYLGIMLEKTGELKKSREKFIKAEALNKLRLNKMNVNDKHYEDTLINYAGDLIFLNRSAEAEKILTKILTKNPKQMAALALKGKTKEHLLNEFK</sequence>
<evidence type="ECO:0000313" key="1">
    <source>
        <dbReference type="EMBL" id="MBB6502624.1"/>
    </source>
</evidence>
<reference evidence="1 2" key="1">
    <citation type="submission" date="2020-08" db="EMBL/GenBank/DDBJ databases">
        <title>Genomic Encyclopedia of Type Strains, Phase IV (KMG-V): Genome sequencing to study the core and pangenomes of soil and plant-associated prokaryotes.</title>
        <authorList>
            <person name="Whitman W."/>
        </authorList>
    </citation>
    <scope>NUCLEOTIDE SEQUENCE [LARGE SCALE GENOMIC DNA]</scope>
    <source>
        <strain evidence="1 2">M2T3</strain>
    </source>
</reference>
<dbReference type="Proteomes" id="UP000521017">
    <property type="component" value="Unassembled WGS sequence"/>
</dbReference>
<gene>
    <name evidence="1" type="ORF">HDF25_004807</name>
</gene>
<dbReference type="Gene3D" id="1.25.40.10">
    <property type="entry name" value="Tetratricopeptide repeat domain"/>
    <property type="match status" value="1"/>
</dbReference>
<protein>
    <submittedName>
        <fullName evidence="1">Tetratricopeptide (TPR) repeat protein</fullName>
    </submittedName>
</protein>
<dbReference type="AlphaFoldDB" id="A0A7X0MKW6"/>
<name>A0A7X0MKW6_9SPHI</name>